<accession>A0A7X8TT57</accession>
<dbReference type="AlphaFoldDB" id="A0A7X8TT57"/>
<dbReference type="Proteomes" id="UP000535589">
    <property type="component" value="Unassembled WGS sequence"/>
</dbReference>
<proteinExistence type="predicted"/>
<sequence length="142" mass="15175">MKKTVITLTLLLALAGCEEASKAVDKAQEAANSAVDSMQEELTKLDLSALKLDEQFGDAAEAAQELAVSLEEALNADFSNPEALTKVQEHIANAYSCLEKATSDSSAEALLNKIMDTISNEQAKGLIEKGIEQAKEVKECVM</sequence>
<evidence type="ECO:0000313" key="2">
    <source>
        <dbReference type="Proteomes" id="UP000535589"/>
    </source>
</evidence>
<evidence type="ECO:0008006" key="3">
    <source>
        <dbReference type="Google" id="ProtNLM"/>
    </source>
</evidence>
<reference evidence="1 2" key="1">
    <citation type="submission" date="2020-04" db="EMBL/GenBank/DDBJ databases">
        <title>Vibrio sp. SM6, a novel species isolated from seawater.</title>
        <authorList>
            <person name="Wang X."/>
        </authorList>
    </citation>
    <scope>NUCLEOTIDE SEQUENCE [LARGE SCALE GENOMIC DNA]</scope>
    <source>
        <strain evidence="1 2">SM6</strain>
    </source>
</reference>
<dbReference type="RefSeq" id="WP_168837515.1">
    <property type="nucleotide sequence ID" value="NZ_JABAIK010000020.1"/>
</dbReference>
<name>A0A7X8TT57_9VIBR</name>
<keyword evidence="2" id="KW-1185">Reference proteome</keyword>
<dbReference type="PROSITE" id="PS51257">
    <property type="entry name" value="PROKAR_LIPOPROTEIN"/>
    <property type="match status" value="1"/>
</dbReference>
<comment type="caution">
    <text evidence="1">The sequence shown here is derived from an EMBL/GenBank/DDBJ whole genome shotgun (WGS) entry which is preliminary data.</text>
</comment>
<gene>
    <name evidence="1" type="ORF">HGP28_16190</name>
</gene>
<evidence type="ECO:0000313" key="1">
    <source>
        <dbReference type="EMBL" id="NLS14420.1"/>
    </source>
</evidence>
<dbReference type="EMBL" id="JABAIK010000020">
    <property type="protein sequence ID" value="NLS14420.1"/>
    <property type="molecule type" value="Genomic_DNA"/>
</dbReference>
<organism evidence="1 2">
    <name type="scientific">Vibrio agarilyticus</name>
    <dbReference type="NCBI Taxonomy" id="2726741"/>
    <lineage>
        <taxon>Bacteria</taxon>
        <taxon>Pseudomonadati</taxon>
        <taxon>Pseudomonadota</taxon>
        <taxon>Gammaproteobacteria</taxon>
        <taxon>Vibrionales</taxon>
        <taxon>Vibrionaceae</taxon>
        <taxon>Vibrio</taxon>
    </lineage>
</organism>
<protein>
    <recommendedName>
        <fullName evidence="3">Lipoprotein</fullName>
    </recommendedName>
</protein>